<proteinExistence type="predicted"/>
<accession>A0A423J9S0</accession>
<evidence type="ECO:0000313" key="1">
    <source>
        <dbReference type="EMBL" id="RON34426.1"/>
    </source>
</evidence>
<gene>
    <name evidence="1" type="ORF">BK661_10120</name>
</gene>
<dbReference type="RefSeq" id="WP_123496298.1">
    <property type="nucleotide sequence ID" value="NZ_MOBL01000007.1"/>
</dbReference>
<evidence type="ECO:0000313" key="2">
    <source>
        <dbReference type="Proteomes" id="UP000283260"/>
    </source>
</evidence>
<dbReference type="EMBL" id="MOBL01000007">
    <property type="protein sequence ID" value="RON34426.1"/>
    <property type="molecule type" value="Genomic_DNA"/>
</dbReference>
<dbReference type="Proteomes" id="UP000283260">
    <property type="component" value="Unassembled WGS sequence"/>
</dbReference>
<name>A0A423J9S0_9PSED</name>
<protein>
    <submittedName>
        <fullName evidence="1">Uncharacterized protein</fullName>
    </submittedName>
</protein>
<organism evidence="1 2">
    <name type="scientific">Pseudomonas frederiksbergensis</name>
    <dbReference type="NCBI Taxonomy" id="104087"/>
    <lineage>
        <taxon>Bacteria</taxon>
        <taxon>Pseudomonadati</taxon>
        <taxon>Pseudomonadota</taxon>
        <taxon>Gammaproteobacteria</taxon>
        <taxon>Pseudomonadales</taxon>
        <taxon>Pseudomonadaceae</taxon>
        <taxon>Pseudomonas</taxon>
    </lineage>
</organism>
<dbReference type="AlphaFoldDB" id="A0A423J9S0"/>
<comment type="caution">
    <text evidence="1">The sequence shown here is derived from an EMBL/GenBank/DDBJ whole genome shotgun (WGS) entry which is preliminary data.</text>
</comment>
<reference evidence="1 2" key="1">
    <citation type="submission" date="2016-10" db="EMBL/GenBank/DDBJ databases">
        <title>Comparative genome analysis of multiple Pseudomonas spp. focuses on biocontrol and plant growth promoting traits.</title>
        <authorList>
            <person name="Tao X.-Y."/>
            <person name="Taylor C.G."/>
        </authorList>
    </citation>
    <scope>NUCLEOTIDE SEQUENCE [LARGE SCALE GENOMIC DNA]</scope>
    <source>
        <strain evidence="1 2">94G2</strain>
    </source>
</reference>
<sequence>MTQKILAKFPAPTGLTDLFPGQGFSIDNGKITPTDLVGPDFNLAFPVLDIVVAQGKALLNAQLTLPPVAALGGLRPVLDVELPLLSKPDATFLMQDLDKLKAVIPEMKILNAIVIRKGAATLRLGLEPWQLALEGTANSPVASIDLPGMAGIKFEVSRLVIDASGVTDCQAALVPSQTKIGDLVLQINEGTLVLRGSQIEARLQARFELTYFRGASVDVQLVVRGDLAKAASEWSISGLTRVANNVPWRDPSGMLSFDQMVVTVDFTRVGENLTSAIRIGGRVTFLPQNLAADADAWFGRLFSGLAVSFENADLNPGDIGLPAFSFSPPEGLHLRAFEIFDMRVPKLAFEKSSVRLLDAVLRFEAGGAVVSGTVGAIKIRLEGEPAIDISGGSPSIAIELAAPGGFKGQASLTQIDEANVQAVRGKGRISSPALGAVEASFQIGRFFSSEDKSWHPAVSMMAAQEDVNVALFPGVVATRVEMGAGINRKVAGVTGLSLAEGQRRLQEGLPDVFQQESWEDTLTDLCVVARIFAESSQTRGDQALSLYVADMTLLMTSDLQFAAFGKLWFYTKRADAKSADFQKFPSAVGLAMFDGQQPSLRVVAMTRPDGRSSLTDHIPAGQLLGMQIPRSQLAFEAMPSGMTLALGPVDVGTTLGPLRVAGSTSFVLRSAGGRVYAISRSSLSAAFNASTGRVSIGPATLSGSVSASFSATLALLGNFSDGCLTVYGLAHASCSVELALYVQIGFRIRISVGFGSITISWHENWDFKMSMHVDLDLEAALTSDAGIGIEGRARISVNVLGISASLSLHIAAESKLIEKGRVVYKTVVEDVNKLLGAPA</sequence>